<accession>A0AAN8YJ11</accession>
<feature type="transmembrane region" description="Helical" evidence="1">
    <location>
        <begin position="29"/>
        <end position="60"/>
    </location>
</feature>
<keyword evidence="3" id="KW-1185">Reference proteome</keyword>
<gene>
    <name evidence="2" type="ORF">RDI58_009999</name>
</gene>
<dbReference type="AlphaFoldDB" id="A0AAN8YJ11"/>
<proteinExistence type="predicted"/>
<protein>
    <submittedName>
        <fullName evidence="2">Uncharacterized protein</fullName>
    </submittedName>
</protein>
<keyword evidence="1" id="KW-0812">Transmembrane</keyword>
<dbReference type="EMBL" id="JBANQN010000004">
    <property type="protein sequence ID" value="KAK6790918.1"/>
    <property type="molecule type" value="Genomic_DNA"/>
</dbReference>
<evidence type="ECO:0000313" key="2">
    <source>
        <dbReference type="EMBL" id="KAK6790918.1"/>
    </source>
</evidence>
<keyword evidence="1" id="KW-0472">Membrane</keyword>
<dbReference type="Proteomes" id="UP001371456">
    <property type="component" value="Unassembled WGS sequence"/>
</dbReference>
<sequence length="68" mass="7598">MKSREPPCSDISEGLYVGGWPCSLDNCHLVILLLLIVLVRCLGCWSLLEIIHFCVFLLGIQGLLSQLR</sequence>
<organism evidence="2 3">
    <name type="scientific">Solanum bulbocastanum</name>
    <name type="common">Wild potato</name>
    <dbReference type="NCBI Taxonomy" id="147425"/>
    <lineage>
        <taxon>Eukaryota</taxon>
        <taxon>Viridiplantae</taxon>
        <taxon>Streptophyta</taxon>
        <taxon>Embryophyta</taxon>
        <taxon>Tracheophyta</taxon>
        <taxon>Spermatophyta</taxon>
        <taxon>Magnoliopsida</taxon>
        <taxon>eudicotyledons</taxon>
        <taxon>Gunneridae</taxon>
        <taxon>Pentapetalae</taxon>
        <taxon>asterids</taxon>
        <taxon>lamiids</taxon>
        <taxon>Solanales</taxon>
        <taxon>Solanaceae</taxon>
        <taxon>Solanoideae</taxon>
        <taxon>Solaneae</taxon>
        <taxon>Solanum</taxon>
    </lineage>
</organism>
<evidence type="ECO:0000256" key="1">
    <source>
        <dbReference type="SAM" id="Phobius"/>
    </source>
</evidence>
<evidence type="ECO:0000313" key="3">
    <source>
        <dbReference type="Proteomes" id="UP001371456"/>
    </source>
</evidence>
<keyword evidence="1" id="KW-1133">Transmembrane helix</keyword>
<reference evidence="2 3" key="1">
    <citation type="submission" date="2024-02" db="EMBL/GenBank/DDBJ databases">
        <title>de novo genome assembly of Solanum bulbocastanum strain 11H21.</title>
        <authorList>
            <person name="Hosaka A.J."/>
        </authorList>
    </citation>
    <scope>NUCLEOTIDE SEQUENCE [LARGE SCALE GENOMIC DNA]</scope>
    <source>
        <tissue evidence="2">Young leaves</tissue>
    </source>
</reference>
<comment type="caution">
    <text evidence="2">The sequence shown here is derived from an EMBL/GenBank/DDBJ whole genome shotgun (WGS) entry which is preliminary data.</text>
</comment>
<name>A0AAN8YJ11_SOLBU</name>